<dbReference type="Proteomes" id="UP000054549">
    <property type="component" value="Unassembled WGS sequence"/>
</dbReference>
<gene>
    <name evidence="1" type="ORF">M378DRAFT_167192</name>
</gene>
<accession>A0A0C2SDT3</accession>
<keyword evidence="2" id="KW-1185">Reference proteome</keyword>
<dbReference type="EMBL" id="KN818287">
    <property type="protein sequence ID" value="KIL61210.1"/>
    <property type="molecule type" value="Genomic_DNA"/>
</dbReference>
<organism evidence="1 2">
    <name type="scientific">Amanita muscaria (strain Koide BX008)</name>
    <dbReference type="NCBI Taxonomy" id="946122"/>
    <lineage>
        <taxon>Eukaryota</taxon>
        <taxon>Fungi</taxon>
        <taxon>Dikarya</taxon>
        <taxon>Basidiomycota</taxon>
        <taxon>Agaricomycotina</taxon>
        <taxon>Agaricomycetes</taxon>
        <taxon>Agaricomycetidae</taxon>
        <taxon>Agaricales</taxon>
        <taxon>Pluteineae</taxon>
        <taxon>Amanitaceae</taxon>
        <taxon>Amanita</taxon>
    </lineage>
</organism>
<protein>
    <submittedName>
        <fullName evidence="1">Uncharacterized protein</fullName>
    </submittedName>
</protein>
<name>A0A0C2SDT3_AMAMK</name>
<dbReference type="AlphaFoldDB" id="A0A0C2SDT3"/>
<evidence type="ECO:0000313" key="1">
    <source>
        <dbReference type="EMBL" id="KIL61210.1"/>
    </source>
</evidence>
<dbReference type="InParanoid" id="A0A0C2SDT3"/>
<dbReference type="HOGENOM" id="CLU_2222579_0_0_1"/>
<sequence length="106" mass="11563">MQELYAAIRGAASTPDGPFWVVCRTVASGHWHLLICLSSCVGLLEELVVGYSTLTVVHEGVPSISHELHTWPNGNFRGLKRLRLLSHCAFFSASRSAPLCNTEGDL</sequence>
<evidence type="ECO:0000313" key="2">
    <source>
        <dbReference type="Proteomes" id="UP000054549"/>
    </source>
</evidence>
<reference evidence="1 2" key="1">
    <citation type="submission" date="2014-04" db="EMBL/GenBank/DDBJ databases">
        <title>Evolutionary Origins and Diversification of the Mycorrhizal Mutualists.</title>
        <authorList>
            <consortium name="DOE Joint Genome Institute"/>
            <consortium name="Mycorrhizal Genomics Consortium"/>
            <person name="Kohler A."/>
            <person name="Kuo A."/>
            <person name="Nagy L.G."/>
            <person name="Floudas D."/>
            <person name="Copeland A."/>
            <person name="Barry K.W."/>
            <person name="Cichocki N."/>
            <person name="Veneault-Fourrey C."/>
            <person name="LaButti K."/>
            <person name="Lindquist E.A."/>
            <person name="Lipzen A."/>
            <person name="Lundell T."/>
            <person name="Morin E."/>
            <person name="Murat C."/>
            <person name="Riley R."/>
            <person name="Ohm R."/>
            <person name="Sun H."/>
            <person name="Tunlid A."/>
            <person name="Henrissat B."/>
            <person name="Grigoriev I.V."/>
            <person name="Hibbett D.S."/>
            <person name="Martin F."/>
        </authorList>
    </citation>
    <scope>NUCLEOTIDE SEQUENCE [LARGE SCALE GENOMIC DNA]</scope>
    <source>
        <strain evidence="1 2">Koide BX008</strain>
    </source>
</reference>
<proteinExistence type="predicted"/>